<evidence type="ECO:0000256" key="1">
    <source>
        <dbReference type="ARBA" id="ARBA00022737"/>
    </source>
</evidence>
<feature type="repeat" description="PPR" evidence="2">
    <location>
        <begin position="413"/>
        <end position="443"/>
    </location>
</feature>
<dbReference type="InterPro" id="IPR046848">
    <property type="entry name" value="E_motif"/>
</dbReference>
<evidence type="ECO:0000313" key="4">
    <source>
        <dbReference type="EMBL" id="KAK6145426.1"/>
    </source>
</evidence>
<feature type="repeat" description="PPR" evidence="2">
    <location>
        <begin position="149"/>
        <end position="183"/>
    </location>
</feature>
<sequence length="605" mass="67447">MLAKLPSGSGPPIFGRIRTQGPTPRNRLHPLFPQQISKNHQAILEEDTVTETSFLPELAQSGQVSDVALRKAIQLFRSGSKPNAYTLVHLTRACTNTGLFSHGEQLHTYILKSGFNSNAFVSTALINFYVKFDFLHDACRLFDEIPEPSVASWNSLISEYVHSGQFRKALKLFVQLEKSNLCADSYSFTAALSACGQLRMAQVGRSLHSKIVKHGVDCSVFVANCLIDMYGKCGYVAEAMEVFRHVVEKDIFSWNSVLAANARNGKLEEAFALLHQMPDPDTISYNELINGIAQFGILEDAIGVLSKMPNPNSSSWNSIITGYSNRGRTREAVECFCKMHSSGVRMDEFTFSSILCGIASLSAIIWGRLTHCCALKSGLDRYVVVGSALMDMYFKCGRIEEAQRIYQSLPEKNLVTWNILISGYAHNGNSEKVIELFEQLKTIKNLQPDEITFLNVLSACWHSKIPLKVANQYFEMMIVEYMIDPLPEHCSLMIRLMGQEGDVNKAEKMIIELGFASCGMVWKTLLGACVTCGNMQVAETAAQKLIELEGDNEFVYVMISNIYALHGKWEDVGCIRRAMKEKKVRKEAGSSWIEVNDAIPPSSVM</sequence>
<evidence type="ECO:0008006" key="6">
    <source>
        <dbReference type="Google" id="ProtNLM"/>
    </source>
</evidence>
<dbReference type="InterPro" id="IPR002885">
    <property type="entry name" value="PPR_rpt"/>
</dbReference>
<name>A0ABR0WFP3_REHGL</name>
<dbReference type="Pfam" id="PF01535">
    <property type="entry name" value="PPR"/>
    <property type="match status" value="5"/>
</dbReference>
<dbReference type="NCBIfam" id="TIGR00756">
    <property type="entry name" value="PPR"/>
    <property type="match status" value="4"/>
</dbReference>
<evidence type="ECO:0000313" key="5">
    <source>
        <dbReference type="Proteomes" id="UP001318860"/>
    </source>
</evidence>
<dbReference type="PANTHER" id="PTHR47926:SF347">
    <property type="entry name" value="PENTATRICOPEPTIDE REPEAT-CONTAINING PROTEIN"/>
    <property type="match status" value="1"/>
</dbReference>
<dbReference type="Gene3D" id="1.25.40.10">
    <property type="entry name" value="Tetratricopeptide repeat domain"/>
    <property type="match status" value="5"/>
</dbReference>
<protein>
    <recommendedName>
        <fullName evidence="6">Pentatricopeptide repeat-containing protein</fullName>
    </recommendedName>
</protein>
<keyword evidence="1" id="KW-0677">Repeat</keyword>
<dbReference type="SUPFAM" id="SSF48452">
    <property type="entry name" value="TPR-like"/>
    <property type="match status" value="1"/>
</dbReference>
<comment type="caution">
    <text evidence="4">The sequence shown here is derived from an EMBL/GenBank/DDBJ whole genome shotgun (WGS) entry which is preliminary data.</text>
</comment>
<dbReference type="PANTHER" id="PTHR47926">
    <property type="entry name" value="PENTATRICOPEPTIDE REPEAT-CONTAINING PROTEIN"/>
    <property type="match status" value="1"/>
</dbReference>
<gene>
    <name evidence="4" type="ORF">DH2020_022246</name>
</gene>
<dbReference type="Pfam" id="PF20431">
    <property type="entry name" value="E_motif"/>
    <property type="match status" value="1"/>
</dbReference>
<feature type="repeat" description="PPR" evidence="2">
    <location>
        <begin position="250"/>
        <end position="284"/>
    </location>
</feature>
<proteinExistence type="predicted"/>
<dbReference type="PROSITE" id="PS51375">
    <property type="entry name" value="PPR"/>
    <property type="match status" value="4"/>
</dbReference>
<accession>A0ABR0WFP3</accession>
<evidence type="ECO:0000256" key="2">
    <source>
        <dbReference type="PROSITE-ProRule" id="PRU00708"/>
    </source>
</evidence>
<dbReference type="EMBL" id="JABTTQ020000012">
    <property type="protein sequence ID" value="KAK6145426.1"/>
    <property type="molecule type" value="Genomic_DNA"/>
</dbReference>
<dbReference type="InterPro" id="IPR011990">
    <property type="entry name" value="TPR-like_helical_dom_sf"/>
</dbReference>
<feature type="region of interest" description="Disordered" evidence="3">
    <location>
        <begin position="1"/>
        <end position="27"/>
    </location>
</feature>
<keyword evidence="5" id="KW-1185">Reference proteome</keyword>
<dbReference type="Proteomes" id="UP001318860">
    <property type="component" value="Unassembled WGS sequence"/>
</dbReference>
<evidence type="ECO:0000256" key="3">
    <source>
        <dbReference type="SAM" id="MobiDB-lite"/>
    </source>
</evidence>
<dbReference type="Pfam" id="PF13041">
    <property type="entry name" value="PPR_2"/>
    <property type="match status" value="3"/>
</dbReference>
<feature type="repeat" description="PPR" evidence="2">
    <location>
        <begin position="312"/>
        <end position="346"/>
    </location>
</feature>
<organism evidence="4 5">
    <name type="scientific">Rehmannia glutinosa</name>
    <name type="common">Chinese foxglove</name>
    <dbReference type="NCBI Taxonomy" id="99300"/>
    <lineage>
        <taxon>Eukaryota</taxon>
        <taxon>Viridiplantae</taxon>
        <taxon>Streptophyta</taxon>
        <taxon>Embryophyta</taxon>
        <taxon>Tracheophyta</taxon>
        <taxon>Spermatophyta</taxon>
        <taxon>Magnoliopsida</taxon>
        <taxon>eudicotyledons</taxon>
        <taxon>Gunneridae</taxon>
        <taxon>Pentapetalae</taxon>
        <taxon>asterids</taxon>
        <taxon>lamiids</taxon>
        <taxon>Lamiales</taxon>
        <taxon>Orobanchaceae</taxon>
        <taxon>Rehmannieae</taxon>
        <taxon>Rehmannia</taxon>
    </lineage>
</organism>
<dbReference type="InterPro" id="IPR046960">
    <property type="entry name" value="PPR_At4g14850-like_plant"/>
</dbReference>
<reference evidence="4 5" key="1">
    <citation type="journal article" date="2021" name="Comput. Struct. Biotechnol. J.">
        <title>De novo genome assembly of the potent medicinal plant Rehmannia glutinosa using nanopore technology.</title>
        <authorList>
            <person name="Ma L."/>
            <person name="Dong C."/>
            <person name="Song C."/>
            <person name="Wang X."/>
            <person name="Zheng X."/>
            <person name="Niu Y."/>
            <person name="Chen S."/>
            <person name="Feng W."/>
        </authorList>
    </citation>
    <scope>NUCLEOTIDE SEQUENCE [LARGE SCALE GENOMIC DNA]</scope>
    <source>
        <strain evidence="4">DH-2019</strain>
    </source>
</reference>